<protein>
    <recommendedName>
        <fullName evidence="2">THO complex subunitTHOC2 C-terminal domain-containing protein</fullName>
    </recommendedName>
</protein>
<comment type="caution">
    <text evidence="3">The sequence shown here is derived from an EMBL/GenBank/DDBJ whole genome shotgun (WGS) entry which is preliminary data.</text>
</comment>
<dbReference type="PANTHER" id="PTHR21597:SF0">
    <property type="entry name" value="THO COMPLEX SUBUNIT 2"/>
    <property type="match status" value="1"/>
</dbReference>
<feature type="compositionally biased region" description="Basic and acidic residues" evidence="1">
    <location>
        <begin position="143"/>
        <end position="164"/>
    </location>
</feature>
<evidence type="ECO:0000313" key="3">
    <source>
        <dbReference type="EMBL" id="KAF6168559.1"/>
    </source>
</evidence>
<name>A0A7J7NMY8_9MAGN</name>
<feature type="region of interest" description="Disordered" evidence="1">
    <location>
        <begin position="315"/>
        <end position="621"/>
    </location>
</feature>
<feature type="compositionally biased region" description="Pro residues" evidence="1">
    <location>
        <begin position="490"/>
        <end position="500"/>
    </location>
</feature>
<dbReference type="InterPro" id="IPR021418">
    <property type="entry name" value="THO_THOC2_C"/>
</dbReference>
<feature type="region of interest" description="Disordered" evidence="1">
    <location>
        <begin position="103"/>
        <end position="302"/>
    </location>
</feature>
<sequence length="692" mass="78233">MWVHWKWSGRITRLLVQCLESAEYMEIRNALLVLTKISSVFPVTRKTGINIEKRVIKIKGDEREDLKVLATGVAAALASRKQNSWVTEEEFGMGVVDLKPAPSPSAKSLTATAPNGSALNSSQIDPPGVRNVPSTTHTLDSGIRVKDQNQKSKYVDGKPERGESTTHTIKLKSGPLSNGLDAQSLMHTEAGQTGISRPTEVQKHTDESTKGTLDDNMAKVASKIAESESRPPIRRTMPAGSLTKQPTPEASRDDNKPGKAVNGSAMPASSKGSTASVKKSLEMHGTQTKIESGALKPPELRMSMGKVIDDAVISERPFHRSTHSPLRDDLVTASKSSDKQQKRTSPVVEHVKPSKRRKGDNETKDWEGESQLSDRERSLEKSGLEEQSLRRAAEKAFERSKERGNERYERDQRERLERPDKSAGEDTLGEKSRARSMERYAREHSVDRVQDRVIDKTKDERIKDDRSKSRYNDTSIENSHLDDRFHRQSLPPPPPLPPNMVPQSVTASRKDEDVDRRVSSTRQLQRLSPRHEEKERRRSEENSIVSQDDAKRRREDDLRERKRDERDGLSMKVEEREKGSLLKDDMDVSTASKRRKIKRDHLSSGEVSEYPVAISPPHSHALGVSQIYDGRERGERKGNMVQRVGYLEDPGVRMHSKEAVSKIIRRDSDPAYEREWTDEKKLRPDPKRKHRK</sequence>
<evidence type="ECO:0000313" key="4">
    <source>
        <dbReference type="Proteomes" id="UP000541444"/>
    </source>
</evidence>
<feature type="domain" description="THO complex subunitTHOC2 C-terminal" evidence="2">
    <location>
        <begin position="4"/>
        <end position="77"/>
    </location>
</feature>
<gene>
    <name evidence="3" type="ORF">GIB67_005171</name>
</gene>
<dbReference type="EMBL" id="JACGCM010000692">
    <property type="protein sequence ID" value="KAF6168559.1"/>
    <property type="molecule type" value="Genomic_DNA"/>
</dbReference>
<keyword evidence="4" id="KW-1185">Reference proteome</keyword>
<dbReference type="OrthoDB" id="29024at2759"/>
<feature type="region of interest" description="Disordered" evidence="1">
    <location>
        <begin position="665"/>
        <end position="692"/>
    </location>
</feature>
<feature type="compositionally biased region" description="Basic and acidic residues" evidence="1">
    <location>
        <begin position="548"/>
        <end position="586"/>
    </location>
</feature>
<evidence type="ECO:0000256" key="1">
    <source>
        <dbReference type="SAM" id="MobiDB-lite"/>
    </source>
</evidence>
<organism evidence="3 4">
    <name type="scientific">Kingdonia uniflora</name>
    <dbReference type="NCBI Taxonomy" id="39325"/>
    <lineage>
        <taxon>Eukaryota</taxon>
        <taxon>Viridiplantae</taxon>
        <taxon>Streptophyta</taxon>
        <taxon>Embryophyta</taxon>
        <taxon>Tracheophyta</taxon>
        <taxon>Spermatophyta</taxon>
        <taxon>Magnoliopsida</taxon>
        <taxon>Ranunculales</taxon>
        <taxon>Circaeasteraceae</taxon>
        <taxon>Kingdonia</taxon>
    </lineage>
</organism>
<reference evidence="3 4" key="1">
    <citation type="journal article" date="2020" name="IScience">
        <title>Genome Sequencing of the Endangered Kingdonia uniflora (Circaeasteraceae, Ranunculales) Reveals Potential Mechanisms of Evolutionary Specialization.</title>
        <authorList>
            <person name="Sun Y."/>
            <person name="Deng T."/>
            <person name="Zhang A."/>
            <person name="Moore M.J."/>
            <person name="Landis J.B."/>
            <person name="Lin N."/>
            <person name="Zhang H."/>
            <person name="Zhang X."/>
            <person name="Huang J."/>
            <person name="Zhang X."/>
            <person name="Sun H."/>
            <person name="Wang H."/>
        </authorList>
    </citation>
    <scope>NUCLEOTIDE SEQUENCE [LARGE SCALE GENOMIC DNA]</scope>
    <source>
        <strain evidence="3">TB1705</strain>
        <tissue evidence="3">Leaf</tissue>
    </source>
</reference>
<dbReference type="GO" id="GO:0003729">
    <property type="term" value="F:mRNA binding"/>
    <property type="evidence" value="ECO:0007669"/>
    <property type="project" value="TreeGrafter"/>
</dbReference>
<dbReference type="AlphaFoldDB" id="A0A7J7NMY8"/>
<feature type="compositionally biased region" description="Basic and acidic residues" evidence="1">
    <location>
        <begin position="359"/>
        <end position="471"/>
    </location>
</feature>
<dbReference type="Proteomes" id="UP000541444">
    <property type="component" value="Unassembled WGS sequence"/>
</dbReference>
<dbReference type="Pfam" id="PF11262">
    <property type="entry name" value="Tho2"/>
    <property type="match status" value="1"/>
</dbReference>
<feature type="compositionally biased region" description="Basic and acidic residues" evidence="1">
    <location>
        <begin position="325"/>
        <end position="341"/>
    </location>
</feature>
<proteinExistence type="predicted"/>
<dbReference type="PANTHER" id="PTHR21597">
    <property type="entry name" value="THO2 PROTEIN"/>
    <property type="match status" value="1"/>
</dbReference>
<feature type="compositionally biased region" description="Polar residues" evidence="1">
    <location>
        <begin position="105"/>
        <end position="124"/>
    </location>
</feature>
<dbReference type="GO" id="GO:0000445">
    <property type="term" value="C:THO complex part of transcription export complex"/>
    <property type="evidence" value="ECO:0007669"/>
    <property type="project" value="TreeGrafter"/>
</dbReference>
<feature type="compositionally biased region" description="Basic and acidic residues" evidence="1">
    <location>
        <begin position="665"/>
        <end position="685"/>
    </location>
</feature>
<dbReference type="InterPro" id="IPR040007">
    <property type="entry name" value="Tho2"/>
</dbReference>
<dbReference type="GO" id="GO:0006397">
    <property type="term" value="P:mRNA processing"/>
    <property type="evidence" value="ECO:0007669"/>
    <property type="project" value="InterPro"/>
</dbReference>
<feature type="compositionally biased region" description="Basic and acidic residues" evidence="1">
    <location>
        <begin position="529"/>
        <end position="541"/>
    </location>
</feature>
<feature type="compositionally biased region" description="Basic and acidic residues" evidence="1">
    <location>
        <begin position="200"/>
        <end position="217"/>
    </location>
</feature>
<feature type="compositionally biased region" description="Basic and acidic residues" evidence="1">
    <location>
        <begin position="508"/>
        <end position="518"/>
    </location>
</feature>
<accession>A0A7J7NMY8</accession>
<dbReference type="GO" id="GO:0006406">
    <property type="term" value="P:mRNA export from nucleus"/>
    <property type="evidence" value="ECO:0007669"/>
    <property type="project" value="InterPro"/>
</dbReference>
<evidence type="ECO:0000259" key="2">
    <source>
        <dbReference type="Pfam" id="PF11262"/>
    </source>
</evidence>